<reference evidence="1 2" key="1">
    <citation type="submission" date="2014-12" db="EMBL/GenBank/DDBJ databases">
        <title>Genome sequence of Morococcus cerebrosus.</title>
        <authorList>
            <person name="Shin S.-K."/>
            <person name="Yi H."/>
        </authorList>
    </citation>
    <scope>NUCLEOTIDE SEQUENCE [LARGE SCALE GENOMIC DNA]</scope>
    <source>
        <strain evidence="1 2">CIP 81.93</strain>
    </source>
</reference>
<dbReference type="EMBL" id="JUFZ01000087">
    <property type="protein sequence ID" value="KIC06754.1"/>
    <property type="molecule type" value="Genomic_DNA"/>
</dbReference>
<proteinExistence type="predicted"/>
<accession>A0A0C1E491</accession>
<organism evidence="1 2">
    <name type="scientific">Morococcus cerebrosus</name>
    <dbReference type="NCBI Taxonomy" id="1056807"/>
    <lineage>
        <taxon>Bacteria</taxon>
        <taxon>Pseudomonadati</taxon>
        <taxon>Pseudomonadota</taxon>
        <taxon>Betaproteobacteria</taxon>
        <taxon>Neisseriales</taxon>
        <taxon>Neisseriaceae</taxon>
        <taxon>Morococcus</taxon>
    </lineage>
</organism>
<dbReference type="AlphaFoldDB" id="A0A0C1E491"/>
<evidence type="ECO:0000313" key="1">
    <source>
        <dbReference type="EMBL" id="KIC06754.1"/>
    </source>
</evidence>
<name>A0A0C1E491_9NEIS</name>
<evidence type="ECO:0000313" key="2">
    <source>
        <dbReference type="Proteomes" id="UP000031390"/>
    </source>
</evidence>
<gene>
    <name evidence="1" type="ORF">MCC93_18450</name>
</gene>
<protein>
    <submittedName>
        <fullName evidence="1">Uncharacterized protein</fullName>
    </submittedName>
</protein>
<comment type="caution">
    <text evidence="1">The sequence shown here is derived from an EMBL/GenBank/DDBJ whole genome shotgun (WGS) entry which is preliminary data.</text>
</comment>
<dbReference type="Proteomes" id="UP000031390">
    <property type="component" value="Unassembled WGS sequence"/>
</dbReference>
<sequence length="39" mass="4273">MRFTSDTVDFVSTHSRLKAAGGLAWIKPPSALRFQHTAA</sequence>